<dbReference type="AlphaFoldDB" id="A0A1X6ZLK4"/>
<dbReference type="OrthoDB" id="9787219at2"/>
<dbReference type="Proteomes" id="UP000193963">
    <property type="component" value="Unassembled WGS sequence"/>
</dbReference>
<dbReference type="InterPro" id="IPR036291">
    <property type="entry name" value="NAD(P)-bd_dom_sf"/>
</dbReference>
<keyword evidence="5" id="KW-1185">Reference proteome</keyword>
<evidence type="ECO:0000313" key="4">
    <source>
        <dbReference type="EMBL" id="SLN54798.1"/>
    </source>
</evidence>
<name>A0A1X6ZLK4_9RHOB</name>
<dbReference type="GO" id="GO:0051287">
    <property type="term" value="F:NAD binding"/>
    <property type="evidence" value="ECO:0007669"/>
    <property type="project" value="InterPro"/>
</dbReference>
<dbReference type="EMBL" id="FWFN01000005">
    <property type="protein sequence ID" value="SLN54798.1"/>
    <property type="molecule type" value="Genomic_DNA"/>
</dbReference>
<reference evidence="4 5" key="1">
    <citation type="submission" date="2017-03" db="EMBL/GenBank/DDBJ databases">
        <authorList>
            <person name="Afonso C.L."/>
            <person name="Miller P.J."/>
            <person name="Scott M.A."/>
            <person name="Spackman E."/>
            <person name="Goraichik I."/>
            <person name="Dimitrov K.M."/>
            <person name="Suarez D.L."/>
            <person name="Swayne D.E."/>
        </authorList>
    </citation>
    <scope>NUCLEOTIDE SEQUENCE [LARGE SCALE GENOMIC DNA]</scope>
    <source>
        <strain evidence="4 5">CECT 7751</strain>
    </source>
</reference>
<dbReference type="PANTHER" id="PTHR43333">
    <property type="entry name" value="2-HACID_DH_C DOMAIN-CONTAINING PROTEIN"/>
    <property type="match status" value="1"/>
</dbReference>
<keyword evidence="1 4" id="KW-0560">Oxidoreductase</keyword>
<keyword evidence="2" id="KW-0520">NAD</keyword>
<dbReference type="PANTHER" id="PTHR43333:SF1">
    <property type="entry name" value="D-ISOMER SPECIFIC 2-HYDROXYACID DEHYDROGENASE NAD-BINDING DOMAIN-CONTAINING PROTEIN"/>
    <property type="match status" value="1"/>
</dbReference>
<keyword evidence="4" id="KW-0670">Pyruvate</keyword>
<dbReference type="InterPro" id="IPR006140">
    <property type="entry name" value="D-isomer_DH_NAD-bd"/>
</dbReference>
<organism evidence="4 5">
    <name type="scientific">Pseudooceanicola marinus</name>
    <dbReference type="NCBI Taxonomy" id="396013"/>
    <lineage>
        <taxon>Bacteria</taxon>
        <taxon>Pseudomonadati</taxon>
        <taxon>Pseudomonadota</taxon>
        <taxon>Alphaproteobacteria</taxon>
        <taxon>Rhodobacterales</taxon>
        <taxon>Paracoccaceae</taxon>
        <taxon>Pseudooceanicola</taxon>
    </lineage>
</organism>
<dbReference type="SUPFAM" id="SSF51735">
    <property type="entry name" value="NAD(P)-binding Rossmann-fold domains"/>
    <property type="match status" value="1"/>
</dbReference>
<accession>A0A1X6ZLK4</accession>
<evidence type="ECO:0000313" key="5">
    <source>
        <dbReference type="Proteomes" id="UP000193963"/>
    </source>
</evidence>
<dbReference type="Pfam" id="PF02826">
    <property type="entry name" value="2-Hacid_dh_C"/>
    <property type="match status" value="1"/>
</dbReference>
<dbReference type="EC" id="1.1.1.79" evidence="4"/>
<evidence type="ECO:0000256" key="2">
    <source>
        <dbReference type="ARBA" id="ARBA00023027"/>
    </source>
</evidence>
<protein>
    <submittedName>
        <fullName evidence="4">Glyoxylate/hydroxypyruvate reductase A</fullName>
        <ecNumber evidence="4">1.1.1.79</ecNumber>
    </submittedName>
</protein>
<dbReference type="GO" id="GO:0030267">
    <property type="term" value="F:glyoxylate reductase (NADPH) activity"/>
    <property type="evidence" value="ECO:0007669"/>
    <property type="project" value="UniProtKB-EC"/>
</dbReference>
<proteinExistence type="predicted"/>
<sequence>MTGTPRGSDTILGVYLSPTLDLEALYGPELSAGKTEVKVLRPEEITEPRDVRFAVCWLPEADSFAAYPNLELAMSIGAGVNDLLDNPGVAPDVAIARVRDPHQAALMAGYVAHEVLHVSRGFAQLAASAAEARWAPLPMQPPEYATIAVLGNGTMGAAVTRALRALGFTLRVACRTSPTDAIPDVTYCTGAEGVITAATDADFVVNTLPLTPKTENVLDARLFAAMAPGSWLVQIGRGEHLAEADLMTALDSGQLAGATLDVFRQEPLPTDHPYWRDSRLRITPHIASDSIPSIVGAQILTTARELRDGLPLSFGVDRARGY</sequence>
<feature type="domain" description="D-isomer specific 2-hydroxyacid dehydrogenase NAD-binding" evidence="3">
    <location>
        <begin position="115"/>
        <end position="287"/>
    </location>
</feature>
<dbReference type="Gene3D" id="3.40.50.720">
    <property type="entry name" value="NAD(P)-binding Rossmann-like Domain"/>
    <property type="match status" value="2"/>
</dbReference>
<evidence type="ECO:0000256" key="1">
    <source>
        <dbReference type="ARBA" id="ARBA00023002"/>
    </source>
</evidence>
<evidence type="ECO:0000259" key="3">
    <source>
        <dbReference type="Pfam" id="PF02826"/>
    </source>
</evidence>
<gene>
    <name evidence="4" type="primary">ghrA_3</name>
    <name evidence="4" type="ORF">PSM7751_02669</name>
</gene>
<dbReference type="RefSeq" id="WP_085888709.1">
    <property type="nucleotide sequence ID" value="NZ_FWFN01000005.1"/>
</dbReference>